<dbReference type="CDD" id="cd07067">
    <property type="entry name" value="HP_PGM_like"/>
    <property type="match status" value="1"/>
</dbReference>
<evidence type="ECO:0000313" key="1">
    <source>
        <dbReference type="EMBL" id="KAL1526489.1"/>
    </source>
</evidence>
<dbReference type="InterPro" id="IPR050275">
    <property type="entry name" value="PGM_Phosphatase"/>
</dbReference>
<organism evidence="1 2">
    <name type="scientific">Prymnesium parvum</name>
    <name type="common">Toxic golden alga</name>
    <dbReference type="NCBI Taxonomy" id="97485"/>
    <lineage>
        <taxon>Eukaryota</taxon>
        <taxon>Haptista</taxon>
        <taxon>Haptophyta</taxon>
        <taxon>Prymnesiophyceae</taxon>
        <taxon>Prymnesiales</taxon>
        <taxon>Prymnesiaceae</taxon>
        <taxon>Prymnesium</taxon>
    </lineage>
</organism>
<comment type="caution">
    <text evidence="1">The sequence shown here is derived from an EMBL/GenBank/DDBJ whole genome shotgun (WGS) entry which is preliminary data.</text>
</comment>
<dbReference type="EMBL" id="JBGBPQ010000003">
    <property type="protein sequence ID" value="KAL1526489.1"/>
    <property type="molecule type" value="Genomic_DNA"/>
</dbReference>
<dbReference type="SMART" id="SM00855">
    <property type="entry name" value="PGAM"/>
    <property type="match status" value="1"/>
</dbReference>
<evidence type="ECO:0000313" key="2">
    <source>
        <dbReference type="Proteomes" id="UP001515480"/>
    </source>
</evidence>
<dbReference type="Gene3D" id="3.40.50.1240">
    <property type="entry name" value="Phosphoglycerate mutase-like"/>
    <property type="match status" value="1"/>
</dbReference>
<dbReference type="Pfam" id="PF00300">
    <property type="entry name" value="His_Phos_1"/>
    <property type="match status" value="1"/>
</dbReference>
<dbReference type="GO" id="GO:0005737">
    <property type="term" value="C:cytoplasm"/>
    <property type="evidence" value="ECO:0007669"/>
    <property type="project" value="TreeGrafter"/>
</dbReference>
<dbReference type="PANTHER" id="PTHR48100:SF61">
    <property type="entry name" value="PHOSPHOGLYCERATE MUTASE"/>
    <property type="match status" value="1"/>
</dbReference>
<protein>
    <submittedName>
        <fullName evidence="1">Uncharacterized protein</fullName>
    </submittedName>
</protein>
<name>A0AB34JXS0_PRYPA</name>
<dbReference type="SUPFAM" id="SSF53254">
    <property type="entry name" value="Phosphoglycerate mutase-like"/>
    <property type="match status" value="1"/>
</dbReference>
<dbReference type="PANTHER" id="PTHR48100">
    <property type="entry name" value="BROAD-SPECIFICITY PHOSPHATASE YOR283W-RELATED"/>
    <property type="match status" value="1"/>
</dbReference>
<dbReference type="AlphaFoldDB" id="A0AB34JXS0"/>
<keyword evidence="2" id="KW-1185">Reference proteome</keyword>
<sequence length="259" mass="28984">MGDKQLQKLKAAGVIGQSRAVRILAAPAGKDVSLEPNQLLVHLQRHGQGFHNLVSDYIKQHGVVLNSQGGERAVDHPYRLEEMVDPPLTDKGREQCKAQQPTAAALRPQAVLVSPLCRAIQTALFTFSHVSGKVPFVTVEELRETIGQNTCDKRRARSDLECEYGHLVDLSRLQDDKDVQWTPDHRESPQELVDRIYMFMLELRSQANKEVAVVGHSGWLLAMLSAVCDCSAHPHLATWFETCEIRSVVLTYEDEKQVS</sequence>
<gene>
    <name evidence="1" type="ORF">AB1Y20_015199</name>
</gene>
<dbReference type="GO" id="GO:0016791">
    <property type="term" value="F:phosphatase activity"/>
    <property type="evidence" value="ECO:0007669"/>
    <property type="project" value="TreeGrafter"/>
</dbReference>
<dbReference type="InterPro" id="IPR029033">
    <property type="entry name" value="His_PPase_superfam"/>
</dbReference>
<reference evidence="1 2" key="1">
    <citation type="journal article" date="2024" name="Science">
        <title>Giant polyketide synthase enzymes in the biosynthesis of giant marine polyether toxins.</title>
        <authorList>
            <person name="Fallon T.R."/>
            <person name="Shende V.V."/>
            <person name="Wierzbicki I.H."/>
            <person name="Pendleton A.L."/>
            <person name="Watervoot N.F."/>
            <person name="Auber R.P."/>
            <person name="Gonzalez D.J."/>
            <person name="Wisecaver J.H."/>
            <person name="Moore B.S."/>
        </authorList>
    </citation>
    <scope>NUCLEOTIDE SEQUENCE [LARGE SCALE GENOMIC DNA]</scope>
    <source>
        <strain evidence="1 2">12B1</strain>
    </source>
</reference>
<accession>A0AB34JXS0</accession>
<dbReference type="InterPro" id="IPR013078">
    <property type="entry name" value="His_Pase_superF_clade-1"/>
</dbReference>
<proteinExistence type="predicted"/>
<dbReference type="Proteomes" id="UP001515480">
    <property type="component" value="Unassembled WGS sequence"/>
</dbReference>